<keyword evidence="2" id="KW-0472">Membrane</keyword>
<evidence type="ECO:0000256" key="2">
    <source>
        <dbReference type="SAM" id="Phobius"/>
    </source>
</evidence>
<feature type="transmembrane region" description="Helical" evidence="2">
    <location>
        <begin position="12"/>
        <end position="32"/>
    </location>
</feature>
<dbReference type="RefSeq" id="WP_204299952.1">
    <property type="nucleotide sequence ID" value="NZ_BAAAGQ010000038.1"/>
</dbReference>
<protein>
    <submittedName>
        <fullName evidence="3">Uncharacterized protein</fullName>
    </submittedName>
</protein>
<gene>
    <name evidence="3" type="ORF">Aca07nite_71470</name>
</gene>
<dbReference type="EMBL" id="BOMF01000136">
    <property type="protein sequence ID" value="GID49872.1"/>
    <property type="molecule type" value="Genomic_DNA"/>
</dbReference>
<sequence length="66" mass="7200">MVPSFCGATGLAGWLIMLLVWVVLIAAVVWGITRLFPDRNEATAPAQPRQRQGEDDVSPLVESPPR</sequence>
<evidence type="ECO:0000313" key="3">
    <source>
        <dbReference type="EMBL" id="GID49872.1"/>
    </source>
</evidence>
<reference evidence="3" key="1">
    <citation type="submission" date="2021-01" db="EMBL/GenBank/DDBJ databases">
        <title>Whole genome shotgun sequence of Actinoplanes capillaceus NBRC 16408.</title>
        <authorList>
            <person name="Komaki H."/>
            <person name="Tamura T."/>
        </authorList>
    </citation>
    <scope>NUCLEOTIDE SEQUENCE [LARGE SCALE GENOMIC DNA]</scope>
    <source>
        <strain evidence="3">NBRC 16408</strain>
    </source>
</reference>
<proteinExistence type="predicted"/>
<feature type="region of interest" description="Disordered" evidence="1">
    <location>
        <begin position="42"/>
        <end position="66"/>
    </location>
</feature>
<comment type="caution">
    <text evidence="3">The sequence shown here is derived from an EMBL/GenBank/DDBJ whole genome shotgun (WGS) entry which is preliminary data.</text>
</comment>
<evidence type="ECO:0000256" key="1">
    <source>
        <dbReference type="SAM" id="MobiDB-lite"/>
    </source>
</evidence>
<accession>A0ABQ3WUC6</accession>
<organism evidence="3">
    <name type="scientific">Actinoplanes campanulatus</name>
    <dbReference type="NCBI Taxonomy" id="113559"/>
    <lineage>
        <taxon>Bacteria</taxon>
        <taxon>Bacillati</taxon>
        <taxon>Actinomycetota</taxon>
        <taxon>Actinomycetes</taxon>
        <taxon>Micromonosporales</taxon>
        <taxon>Micromonosporaceae</taxon>
        <taxon>Actinoplanes</taxon>
    </lineage>
</organism>
<keyword evidence="2" id="KW-1133">Transmembrane helix</keyword>
<name>A0ABQ3WUC6_9ACTN</name>
<keyword evidence="2" id="KW-0812">Transmembrane</keyword>